<proteinExistence type="predicted"/>
<dbReference type="AlphaFoldDB" id="A0A3E4R835"/>
<reference evidence="1 2" key="1">
    <citation type="submission" date="2018-08" db="EMBL/GenBank/DDBJ databases">
        <title>A genome reference for cultivated species of the human gut microbiota.</title>
        <authorList>
            <person name="Zou Y."/>
            <person name="Xue W."/>
            <person name="Luo G."/>
        </authorList>
    </citation>
    <scope>NUCLEOTIDE SEQUENCE [LARGE SCALE GENOMIC DNA]</scope>
    <source>
        <strain evidence="1 2">TF08-13</strain>
    </source>
</reference>
<comment type="caution">
    <text evidence="1">The sequence shown here is derived from an EMBL/GenBank/DDBJ whole genome shotgun (WGS) entry which is preliminary data.</text>
</comment>
<dbReference type="EMBL" id="QSRK01000004">
    <property type="protein sequence ID" value="RGL16320.1"/>
    <property type="molecule type" value="Genomic_DNA"/>
</dbReference>
<protein>
    <submittedName>
        <fullName evidence="1">Uncharacterized protein</fullName>
    </submittedName>
</protein>
<evidence type="ECO:0000313" key="1">
    <source>
        <dbReference type="EMBL" id="RGL16320.1"/>
    </source>
</evidence>
<dbReference type="Proteomes" id="UP000260795">
    <property type="component" value="Unassembled WGS sequence"/>
</dbReference>
<accession>A0A3E4R835</accession>
<evidence type="ECO:0000313" key="2">
    <source>
        <dbReference type="Proteomes" id="UP000260795"/>
    </source>
</evidence>
<organism evidence="1 2">
    <name type="scientific">Bacteroides uniformis</name>
    <dbReference type="NCBI Taxonomy" id="820"/>
    <lineage>
        <taxon>Bacteria</taxon>
        <taxon>Pseudomonadati</taxon>
        <taxon>Bacteroidota</taxon>
        <taxon>Bacteroidia</taxon>
        <taxon>Bacteroidales</taxon>
        <taxon>Bacteroidaceae</taxon>
        <taxon>Bacteroides</taxon>
    </lineage>
</organism>
<sequence>MNKINDSDRIIFVNIKNSYEAFLNHDTKHPLYRPSVYDCTVKYWRVDDEKAYNATHIIGCYKGIVKEVVKVTEPPIIDTENFPGRKVFTGIEQPDSPYMSLDIRTIFDNLTNFNTKYYNL</sequence>
<dbReference type="RefSeq" id="WP_117680714.1">
    <property type="nucleotide sequence ID" value="NZ_QSRK01000004.1"/>
</dbReference>
<name>A0A3E4R835_BACUN</name>
<gene>
    <name evidence="1" type="ORF">DXC80_03890</name>
</gene>